<evidence type="ECO:0000313" key="3">
    <source>
        <dbReference type="Proteomes" id="UP000824250"/>
    </source>
</evidence>
<keyword evidence="1" id="KW-0472">Membrane</keyword>
<organism evidence="2 3">
    <name type="scientific">Candidatus Copromonas faecavium</name>
    <name type="common">nom. illeg.</name>
    <dbReference type="NCBI Taxonomy" id="2840740"/>
    <lineage>
        <taxon>Bacteria</taxon>
        <taxon>Bacillati</taxon>
        <taxon>Bacillota</taxon>
        <taxon>Clostridia</taxon>
        <taxon>Lachnospirales</taxon>
        <taxon>Lachnospiraceae</taxon>
        <taxon>Candidatus Copromonas (nom. illeg.)</taxon>
    </lineage>
</organism>
<feature type="transmembrane region" description="Helical" evidence="1">
    <location>
        <begin position="69"/>
        <end position="89"/>
    </location>
</feature>
<evidence type="ECO:0000313" key="2">
    <source>
        <dbReference type="EMBL" id="HIR05548.1"/>
    </source>
</evidence>
<keyword evidence="1" id="KW-1133">Transmembrane helix</keyword>
<feature type="transmembrane region" description="Helical" evidence="1">
    <location>
        <begin position="41"/>
        <end position="60"/>
    </location>
</feature>
<feature type="transmembrane region" description="Helical" evidence="1">
    <location>
        <begin position="101"/>
        <end position="118"/>
    </location>
</feature>
<dbReference type="InterPro" id="IPR023804">
    <property type="entry name" value="DUF3792_TM"/>
</dbReference>
<gene>
    <name evidence="2" type="ORF">IAB28_06235</name>
</gene>
<sequence>MSLSAVWRVIRTLIITYFISAILLVALSFALYRFHLQEPQVNAAISAVYVLSCFAGGLIAGKVMKTRRFLWGLLIGLLYFLFLFFMSAAQSGGIPGDTIRLLPVLAMCAFSGMAGGMVS</sequence>
<dbReference type="Pfam" id="PF12670">
    <property type="entry name" value="DUF3792"/>
    <property type="match status" value="1"/>
</dbReference>
<proteinExistence type="predicted"/>
<dbReference type="AlphaFoldDB" id="A0A9D1D5Q2"/>
<protein>
    <submittedName>
        <fullName evidence="2">TIGR04086 family membrane protein</fullName>
    </submittedName>
</protein>
<comment type="caution">
    <text evidence="2">The sequence shown here is derived from an EMBL/GenBank/DDBJ whole genome shotgun (WGS) entry which is preliminary data.</text>
</comment>
<dbReference type="Proteomes" id="UP000824250">
    <property type="component" value="Unassembled WGS sequence"/>
</dbReference>
<accession>A0A9D1D5Q2</accession>
<feature type="transmembrane region" description="Helical" evidence="1">
    <location>
        <begin position="12"/>
        <end position="35"/>
    </location>
</feature>
<reference evidence="2" key="1">
    <citation type="submission" date="2020-10" db="EMBL/GenBank/DDBJ databases">
        <authorList>
            <person name="Gilroy R."/>
        </authorList>
    </citation>
    <scope>NUCLEOTIDE SEQUENCE</scope>
    <source>
        <strain evidence="2">CHK180-2868</strain>
    </source>
</reference>
<reference evidence="2" key="2">
    <citation type="journal article" date="2021" name="PeerJ">
        <title>Extensive microbial diversity within the chicken gut microbiome revealed by metagenomics and culture.</title>
        <authorList>
            <person name="Gilroy R."/>
            <person name="Ravi A."/>
            <person name="Getino M."/>
            <person name="Pursley I."/>
            <person name="Horton D.L."/>
            <person name="Alikhan N.F."/>
            <person name="Baker D."/>
            <person name="Gharbi K."/>
            <person name="Hall N."/>
            <person name="Watson M."/>
            <person name="Adriaenssens E.M."/>
            <person name="Foster-Nyarko E."/>
            <person name="Jarju S."/>
            <person name="Secka A."/>
            <person name="Antonio M."/>
            <person name="Oren A."/>
            <person name="Chaudhuri R.R."/>
            <person name="La Ragione R."/>
            <person name="Hildebrand F."/>
            <person name="Pallen M.J."/>
        </authorList>
    </citation>
    <scope>NUCLEOTIDE SEQUENCE</scope>
    <source>
        <strain evidence="2">CHK180-2868</strain>
    </source>
</reference>
<name>A0A9D1D5Q2_9FIRM</name>
<dbReference type="EMBL" id="DVGC01000033">
    <property type="protein sequence ID" value="HIR05548.1"/>
    <property type="molecule type" value="Genomic_DNA"/>
</dbReference>
<evidence type="ECO:0000256" key="1">
    <source>
        <dbReference type="SAM" id="Phobius"/>
    </source>
</evidence>
<dbReference type="NCBIfam" id="TIGR04086">
    <property type="entry name" value="TIGR04086_membr"/>
    <property type="match status" value="1"/>
</dbReference>
<keyword evidence="1" id="KW-0812">Transmembrane</keyword>